<dbReference type="AlphaFoldDB" id="A0A6A4GZH3"/>
<dbReference type="Proteomes" id="UP000799118">
    <property type="component" value="Unassembled WGS sequence"/>
</dbReference>
<evidence type="ECO:0000256" key="2">
    <source>
        <dbReference type="SAM" id="MobiDB-lite"/>
    </source>
</evidence>
<evidence type="ECO:0000259" key="4">
    <source>
        <dbReference type="Pfam" id="PF08659"/>
    </source>
</evidence>
<evidence type="ECO:0000256" key="3">
    <source>
        <dbReference type="SAM" id="Phobius"/>
    </source>
</evidence>
<evidence type="ECO:0000313" key="6">
    <source>
        <dbReference type="Proteomes" id="UP000799118"/>
    </source>
</evidence>
<sequence>MVLKVLESLVTNLFPTQYTVHIVVAIASIFALRAFSQGRATNRERDLHARTILVTGGFTPFGLTILQELAERGAHIIALSSDPIDSPRIALLIDVLRTTTSNEEIYAEQCDLLSPASIQSFCKRFLTGEQKRIDALLFTHEYSHIGAFKRFMTRSKAEDEAEREQLSLASFLLTTLLLPALLTAPAERDIRIINVVNRFYAAAAAGPSSSSFYDSKPSSSDSIFLAEGTRSLRTIILTRHLQRILDALPSAQVPKTDSTSSAIHVVNSDSQKSNIVAITVSPGISRSDTMSRLLNADWTSTAGYSKMGVLLYLLTLPFLHLLTKSSVAAVQTVLHVLFLPTPFKLLSQTPSKAKTDSGIDKSDAPEEVLKPGSLYAECAVVKLKVPPSPPLEEEGNEKGKGKETEEAMDLPDDGELGGELAGRRVWEAFEAALKAWEKANPTLEELEAEAKAAAEQETPNVEGISSA</sequence>
<dbReference type="EMBL" id="ML769647">
    <property type="protein sequence ID" value="KAE9390770.1"/>
    <property type="molecule type" value="Genomic_DNA"/>
</dbReference>
<dbReference type="SUPFAM" id="SSF51735">
    <property type="entry name" value="NAD(P)-binding Rossmann-fold domains"/>
    <property type="match status" value="1"/>
</dbReference>
<dbReference type="Pfam" id="PF08659">
    <property type="entry name" value="KR"/>
    <property type="match status" value="1"/>
</dbReference>
<keyword evidence="3" id="KW-0812">Transmembrane</keyword>
<dbReference type="PANTHER" id="PTHR43157">
    <property type="entry name" value="PHOSPHATIDYLINOSITOL-GLYCAN BIOSYNTHESIS CLASS F PROTEIN-RELATED"/>
    <property type="match status" value="1"/>
</dbReference>
<keyword evidence="1" id="KW-0560">Oxidoreductase</keyword>
<feature type="compositionally biased region" description="Basic and acidic residues" evidence="2">
    <location>
        <begin position="396"/>
        <end position="405"/>
    </location>
</feature>
<keyword evidence="6" id="KW-1185">Reference proteome</keyword>
<evidence type="ECO:0000256" key="1">
    <source>
        <dbReference type="ARBA" id="ARBA00023002"/>
    </source>
</evidence>
<reference evidence="5" key="1">
    <citation type="journal article" date="2019" name="Environ. Microbiol.">
        <title>Fungal ecological strategies reflected in gene transcription - a case study of two litter decomposers.</title>
        <authorList>
            <person name="Barbi F."/>
            <person name="Kohler A."/>
            <person name="Barry K."/>
            <person name="Baskaran P."/>
            <person name="Daum C."/>
            <person name="Fauchery L."/>
            <person name="Ihrmark K."/>
            <person name="Kuo A."/>
            <person name="LaButti K."/>
            <person name="Lipzen A."/>
            <person name="Morin E."/>
            <person name="Grigoriev I.V."/>
            <person name="Henrissat B."/>
            <person name="Lindahl B."/>
            <person name="Martin F."/>
        </authorList>
    </citation>
    <scope>NUCLEOTIDE SEQUENCE</scope>
    <source>
        <strain evidence="5">JB14</strain>
    </source>
</reference>
<keyword evidence="3" id="KW-0472">Membrane</keyword>
<organism evidence="5 6">
    <name type="scientific">Gymnopus androsaceus JB14</name>
    <dbReference type="NCBI Taxonomy" id="1447944"/>
    <lineage>
        <taxon>Eukaryota</taxon>
        <taxon>Fungi</taxon>
        <taxon>Dikarya</taxon>
        <taxon>Basidiomycota</taxon>
        <taxon>Agaricomycotina</taxon>
        <taxon>Agaricomycetes</taxon>
        <taxon>Agaricomycetidae</taxon>
        <taxon>Agaricales</taxon>
        <taxon>Marasmiineae</taxon>
        <taxon>Omphalotaceae</taxon>
        <taxon>Gymnopus</taxon>
    </lineage>
</organism>
<dbReference type="InterPro" id="IPR036291">
    <property type="entry name" value="NAD(P)-bd_dom_sf"/>
</dbReference>
<dbReference type="OrthoDB" id="191979at2759"/>
<proteinExistence type="predicted"/>
<accession>A0A6A4GZH3</accession>
<feature type="domain" description="Ketoreductase (KR)" evidence="4">
    <location>
        <begin position="51"/>
        <end position="127"/>
    </location>
</feature>
<feature type="compositionally biased region" description="Acidic residues" evidence="2">
    <location>
        <begin position="406"/>
        <end position="416"/>
    </location>
</feature>
<keyword evidence="3" id="KW-1133">Transmembrane helix</keyword>
<protein>
    <recommendedName>
        <fullName evidence="4">Ketoreductase (KR) domain-containing protein</fullName>
    </recommendedName>
</protein>
<gene>
    <name evidence="5" type="ORF">BT96DRAFT_945882</name>
</gene>
<dbReference type="InterPro" id="IPR013968">
    <property type="entry name" value="PKS_KR"/>
</dbReference>
<dbReference type="GO" id="GO:0016491">
    <property type="term" value="F:oxidoreductase activity"/>
    <property type="evidence" value="ECO:0007669"/>
    <property type="project" value="UniProtKB-KW"/>
</dbReference>
<dbReference type="Gene3D" id="3.40.50.720">
    <property type="entry name" value="NAD(P)-binding Rossmann-like Domain"/>
    <property type="match status" value="1"/>
</dbReference>
<evidence type="ECO:0000313" key="5">
    <source>
        <dbReference type="EMBL" id="KAE9390770.1"/>
    </source>
</evidence>
<name>A0A6A4GZH3_9AGAR</name>
<feature type="transmembrane region" description="Helical" evidence="3">
    <location>
        <begin position="18"/>
        <end position="35"/>
    </location>
</feature>
<feature type="region of interest" description="Disordered" evidence="2">
    <location>
        <begin position="386"/>
        <end position="417"/>
    </location>
</feature>
<dbReference type="PANTHER" id="PTHR43157:SF31">
    <property type="entry name" value="PHOSPHATIDYLINOSITOL-GLYCAN BIOSYNTHESIS CLASS F PROTEIN"/>
    <property type="match status" value="1"/>
</dbReference>